<proteinExistence type="predicted"/>
<sequence>MSIILKWELPTGLEDIGHFWGPRKVSWTVIGNGTATCEEAGLMWIQAPWGMHWNGREFLGSPSLYSWVEAKQQFGCGVRVGLSECGTIGLSADQFRSTGINFGYTRGTRRVVFAGHDDWRLPTLAEWYTLLGLRDSDLEKRATVLQLGCDQYYWTATERHEALLHTWWFPFLRSKHNCAWAANADRWIWDSEVKARLPIMLVRTV</sequence>
<gene>
    <name evidence="1" type="ORF">Nkreftii_002670</name>
</gene>
<evidence type="ECO:0000313" key="1">
    <source>
        <dbReference type="EMBL" id="QPD04896.1"/>
    </source>
</evidence>
<name>A0A7S8FFQ6_9BACT</name>
<protein>
    <recommendedName>
        <fullName evidence="3">DUF1566 domain-containing protein</fullName>
    </recommendedName>
</protein>
<organism evidence="1 2">
    <name type="scientific">Candidatus Nitrospira kreftii</name>
    <dbReference type="NCBI Taxonomy" id="2652173"/>
    <lineage>
        <taxon>Bacteria</taxon>
        <taxon>Pseudomonadati</taxon>
        <taxon>Nitrospirota</taxon>
        <taxon>Nitrospiria</taxon>
        <taxon>Nitrospirales</taxon>
        <taxon>Nitrospiraceae</taxon>
        <taxon>Nitrospira</taxon>
    </lineage>
</organism>
<dbReference type="Proteomes" id="UP000593737">
    <property type="component" value="Chromosome"/>
</dbReference>
<reference evidence="1 2" key="1">
    <citation type="journal article" date="2020" name="ISME J.">
        <title>Enrichment and physiological characterization of a novel comammox Nitrospira indicates ammonium inhibition of complete nitrification.</title>
        <authorList>
            <person name="Sakoula D."/>
            <person name="Koch H."/>
            <person name="Frank J."/>
            <person name="Jetten M.S.M."/>
            <person name="van Kessel M.A.H.J."/>
            <person name="Lucker S."/>
        </authorList>
    </citation>
    <scope>NUCLEOTIDE SEQUENCE [LARGE SCALE GENOMIC DNA]</scope>
    <source>
        <strain evidence="1">Comreactor17</strain>
    </source>
</reference>
<dbReference type="EMBL" id="CP047423">
    <property type="protein sequence ID" value="QPD04896.1"/>
    <property type="molecule type" value="Genomic_DNA"/>
</dbReference>
<dbReference type="AlphaFoldDB" id="A0A7S8FFQ6"/>
<evidence type="ECO:0008006" key="3">
    <source>
        <dbReference type="Google" id="ProtNLM"/>
    </source>
</evidence>
<evidence type="ECO:0000313" key="2">
    <source>
        <dbReference type="Proteomes" id="UP000593737"/>
    </source>
</evidence>
<accession>A0A7S8FFQ6</accession>
<dbReference type="KEGG" id="nkf:Nkreftii_002670"/>